<gene>
    <name evidence="1" type="ORF">A2Y82_04155</name>
</gene>
<protein>
    <submittedName>
        <fullName evidence="1">Uncharacterized protein</fullName>
    </submittedName>
</protein>
<dbReference type="SUPFAM" id="SSF56574">
    <property type="entry name" value="Serpins"/>
    <property type="match status" value="1"/>
</dbReference>
<dbReference type="InterPro" id="IPR036186">
    <property type="entry name" value="Serpin_sf"/>
</dbReference>
<dbReference type="EMBL" id="MHHZ01000003">
    <property type="protein sequence ID" value="OGY42527.1"/>
    <property type="molecule type" value="Genomic_DNA"/>
</dbReference>
<accession>A0A1G1XT89</accession>
<proteinExistence type="predicted"/>
<evidence type="ECO:0000313" key="2">
    <source>
        <dbReference type="Proteomes" id="UP000176498"/>
    </source>
</evidence>
<dbReference type="AlphaFoldDB" id="A0A1G1XT89"/>
<organism evidence="1 2">
    <name type="scientific">Candidatus Buchananbacteria bacterium RBG_13_36_9</name>
    <dbReference type="NCBI Taxonomy" id="1797530"/>
    <lineage>
        <taxon>Bacteria</taxon>
        <taxon>Candidatus Buchananiibacteriota</taxon>
    </lineage>
</organism>
<comment type="caution">
    <text evidence="1">The sequence shown here is derived from an EMBL/GenBank/DDBJ whole genome shotgun (WGS) entry which is preliminary data.</text>
</comment>
<evidence type="ECO:0000313" key="1">
    <source>
        <dbReference type="EMBL" id="OGY42527.1"/>
    </source>
</evidence>
<reference evidence="1 2" key="1">
    <citation type="journal article" date="2016" name="Nat. Commun.">
        <title>Thousands of microbial genomes shed light on interconnected biogeochemical processes in an aquifer system.</title>
        <authorList>
            <person name="Anantharaman K."/>
            <person name="Brown C.T."/>
            <person name="Hug L.A."/>
            <person name="Sharon I."/>
            <person name="Castelle C.J."/>
            <person name="Probst A.J."/>
            <person name="Thomas B.C."/>
            <person name="Singh A."/>
            <person name="Wilkins M.J."/>
            <person name="Karaoz U."/>
            <person name="Brodie E.L."/>
            <person name="Williams K.H."/>
            <person name="Hubbard S.S."/>
            <person name="Banfield J.F."/>
        </authorList>
    </citation>
    <scope>NUCLEOTIDE SEQUENCE [LARGE SCALE GENOMIC DNA]</scope>
</reference>
<name>A0A1G1XT89_9BACT</name>
<dbReference type="Proteomes" id="UP000176498">
    <property type="component" value="Unassembled WGS sequence"/>
</dbReference>
<sequence>MSKSATVYTLMAALLKAEDILGKDRKWQDKNPSQEKLVSRFLPFMPEARTIKEIESISGRSAKQINDFLAKHDFSIMLKDFAPNEFGVAAVLDLLVKWLAAGKKVQIKGADKKQYPGVYLKEGVRILNAYGNHNGPIARIRTKSDDEVFMTMIDKVPDGLDLIEFASKLISQFHYNDDHEGLHFPMIDFKNQPDISWLLGLATTDSTGRHAWISQAKQETKLRMNEIGARVQDAVALGVMRGISRPKTPLIINRPFLCIFTRPGLKMPLAVFHLEPDCWKDPGGLD</sequence>